<comment type="caution">
    <text evidence="1">The sequence shown here is derived from an EMBL/GenBank/DDBJ whole genome shotgun (WGS) entry which is preliminary data.</text>
</comment>
<dbReference type="AlphaFoldDB" id="A0A5C6A3E1"/>
<gene>
    <name evidence="1" type="ORF">Pla52n_52430</name>
</gene>
<sequence>MNTTVLARRTKMRFENFRSYQSDAAAITKRLELKTENQACPRCQADFQKHESLPGQQLPGIGI</sequence>
<proteinExistence type="predicted"/>
<keyword evidence="2" id="KW-1185">Reference proteome</keyword>
<name>A0A5C6A3E1_9BACT</name>
<dbReference type="EMBL" id="SJPN01000007">
    <property type="protein sequence ID" value="TWT94422.1"/>
    <property type="molecule type" value="Genomic_DNA"/>
</dbReference>
<dbReference type="Proteomes" id="UP000320176">
    <property type="component" value="Unassembled WGS sequence"/>
</dbReference>
<reference evidence="1 2" key="1">
    <citation type="submission" date="2019-02" db="EMBL/GenBank/DDBJ databases">
        <title>Deep-cultivation of Planctomycetes and their phenomic and genomic characterization uncovers novel biology.</title>
        <authorList>
            <person name="Wiegand S."/>
            <person name="Jogler M."/>
            <person name="Boedeker C."/>
            <person name="Pinto D."/>
            <person name="Vollmers J."/>
            <person name="Rivas-Marin E."/>
            <person name="Kohn T."/>
            <person name="Peeters S.H."/>
            <person name="Heuer A."/>
            <person name="Rast P."/>
            <person name="Oberbeckmann S."/>
            <person name="Bunk B."/>
            <person name="Jeske O."/>
            <person name="Meyerdierks A."/>
            <person name="Storesund J.E."/>
            <person name="Kallscheuer N."/>
            <person name="Luecker S."/>
            <person name="Lage O.M."/>
            <person name="Pohl T."/>
            <person name="Merkel B.J."/>
            <person name="Hornburger P."/>
            <person name="Mueller R.-W."/>
            <person name="Bruemmer F."/>
            <person name="Labrenz M."/>
            <person name="Spormann A.M."/>
            <person name="Op Den Camp H."/>
            <person name="Overmann J."/>
            <person name="Amann R."/>
            <person name="Jetten M.S.M."/>
            <person name="Mascher T."/>
            <person name="Medema M.H."/>
            <person name="Devos D.P."/>
            <person name="Kaster A.-K."/>
            <person name="Ovreas L."/>
            <person name="Rohde M."/>
            <person name="Galperin M.Y."/>
            <person name="Jogler C."/>
        </authorList>
    </citation>
    <scope>NUCLEOTIDE SEQUENCE [LARGE SCALE GENOMIC DNA]</scope>
    <source>
        <strain evidence="1 2">Pla52n</strain>
    </source>
</reference>
<protein>
    <submittedName>
        <fullName evidence="1">Uncharacterized protein</fullName>
    </submittedName>
</protein>
<evidence type="ECO:0000313" key="1">
    <source>
        <dbReference type="EMBL" id="TWT94422.1"/>
    </source>
</evidence>
<organism evidence="1 2">
    <name type="scientific">Stieleria varia</name>
    <dbReference type="NCBI Taxonomy" id="2528005"/>
    <lineage>
        <taxon>Bacteria</taxon>
        <taxon>Pseudomonadati</taxon>
        <taxon>Planctomycetota</taxon>
        <taxon>Planctomycetia</taxon>
        <taxon>Pirellulales</taxon>
        <taxon>Pirellulaceae</taxon>
        <taxon>Stieleria</taxon>
    </lineage>
</organism>
<accession>A0A5C6A3E1</accession>
<evidence type="ECO:0000313" key="2">
    <source>
        <dbReference type="Proteomes" id="UP000320176"/>
    </source>
</evidence>